<name>A0AAV0CNB4_9ASTE</name>
<organism evidence="2 3">
    <name type="scientific">Cuscuta epithymum</name>
    <dbReference type="NCBI Taxonomy" id="186058"/>
    <lineage>
        <taxon>Eukaryota</taxon>
        <taxon>Viridiplantae</taxon>
        <taxon>Streptophyta</taxon>
        <taxon>Embryophyta</taxon>
        <taxon>Tracheophyta</taxon>
        <taxon>Spermatophyta</taxon>
        <taxon>Magnoliopsida</taxon>
        <taxon>eudicotyledons</taxon>
        <taxon>Gunneridae</taxon>
        <taxon>Pentapetalae</taxon>
        <taxon>asterids</taxon>
        <taxon>lamiids</taxon>
        <taxon>Solanales</taxon>
        <taxon>Convolvulaceae</taxon>
        <taxon>Cuscuteae</taxon>
        <taxon>Cuscuta</taxon>
        <taxon>Cuscuta subgen. Cuscuta</taxon>
    </lineage>
</organism>
<comment type="caution">
    <text evidence="2">The sequence shown here is derived from an EMBL/GenBank/DDBJ whole genome shotgun (WGS) entry which is preliminary data.</text>
</comment>
<evidence type="ECO:0000256" key="1">
    <source>
        <dbReference type="SAM" id="MobiDB-lite"/>
    </source>
</evidence>
<feature type="region of interest" description="Disordered" evidence="1">
    <location>
        <begin position="1"/>
        <end position="20"/>
    </location>
</feature>
<proteinExistence type="predicted"/>
<sequence length="105" mass="11648">MDASSFGSGTKSTPSSENELSLTKKLLNGPLEDDALNVEYSSNVPLIVSSMLTAAKFSLSSLGSGRCYIRRDRRERHDMIVNDYFKGENSKYTPELFRKAGFMAI</sequence>
<dbReference type="AlphaFoldDB" id="A0AAV0CNB4"/>
<dbReference type="EMBL" id="CAMAPF010000031">
    <property type="protein sequence ID" value="CAH9077146.1"/>
    <property type="molecule type" value="Genomic_DNA"/>
</dbReference>
<evidence type="ECO:0000313" key="2">
    <source>
        <dbReference type="EMBL" id="CAH9077146.1"/>
    </source>
</evidence>
<dbReference type="Proteomes" id="UP001152523">
    <property type="component" value="Unassembled WGS sequence"/>
</dbReference>
<protein>
    <submittedName>
        <fullName evidence="2">Uncharacterized protein</fullName>
    </submittedName>
</protein>
<reference evidence="2" key="1">
    <citation type="submission" date="2022-07" db="EMBL/GenBank/DDBJ databases">
        <authorList>
            <person name="Macas J."/>
            <person name="Novak P."/>
            <person name="Neumann P."/>
        </authorList>
    </citation>
    <scope>NUCLEOTIDE SEQUENCE</scope>
</reference>
<evidence type="ECO:0000313" key="3">
    <source>
        <dbReference type="Proteomes" id="UP001152523"/>
    </source>
</evidence>
<accession>A0AAV0CNB4</accession>
<gene>
    <name evidence="2" type="ORF">CEPIT_LOCUS6066</name>
</gene>
<keyword evidence="3" id="KW-1185">Reference proteome</keyword>